<name>A0AA88U9U1_9ASTE</name>
<evidence type="ECO:0000313" key="2">
    <source>
        <dbReference type="Proteomes" id="UP001187471"/>
    </source>
</evidence>
<evidence type="ECO:0000313" key="1">
    <source>
        <dbReference type="EMBL" id="KAK2976260.1"/>
    </source>
</evidence>
<sequence>MPMHYTASRSTIRLNLALHCSSVANESSVMGGSSSTTSTYKAKGKTKYDLYVRSMETGMPETGMPVKSDLETYLEVGVYIYEEKIKEEAVTSVVVAWETPLSRWFFESLSPSPAASFLISLTPKSQLRDRKVTAAKEVKAWFEECFKIGNNRWFFFKLWFLGEIQRAGATYYVIQYGSSEPHEVTVHTRWYSEVVPHEKAINSR</sequence>
<dbReference type="GO" id="GO:0003735">
    <property type="term" value="F:structural constituent of ribosome"/>
    <property type="evidence" value="ECO:0007669"/>
    <property type="project" value="InterPro"/>
</dbReference>
<gene>
    <name evidence="1" type="ORF">RJ640_000797</name>
</gene>
<dbReference type="Proteomes" id="UP001187471">
    <property type="component" value="Unassembled WGS sequence"/>
</dbReference>
<dbReference type="GO" id="GO:0005840">
    <property type="term" value="C:ribosome"/>
    <property type="evidence" value="ECO:0007669"/>
    <property type="project" value="InterPro"/>
</dbReference>
<protein>
    <submittedName>
        <fullName evidence="1">Uncharacterized protein</fullName>
    </submittedName>
</protein>
<dbReference type="InterPro" id="IPR001141">
    <property type="entry name" value="Ribosomal_eL27"/>
</dbReference>
<organism evidence="1 2">
    <name type="scientific">Escallonia rubra</name>
    <dbReference type="NCBI Taxonomy" id="112253"/>
    <lineage>
        <taxon>Eukaryota</taxon>
        <taxon>Viridiplantae</taxon>
        <taxon>Streptophyta</taxon>
        <taxon>Embryophyta</taxon>
        <taxon>Tracheophyta</taxon>
        <taxon>Spermatophyta</taxon>
        <taxon>Magnoliopsida</taxon>
        <taxon>eudicotyledons</taxon>
        <taxon>Gunneridae</taxon>
        <taxon>Pentapetalae</taxon>
        <taxon>asterids</taxon>
        <taxon>campanulids</taxon>
        <taxon>Escalloniales</taxon>
        <taxon>Escalloniaceae</taxon>
        <taxon>Escallonia</taxon>
    </lineage>
</organism>
<dbReference type="AlphaFoldDB" id="A0AA88U9U1"/>
<accession>A0AA88U9U1</accession>
<dbReference type="Pfam" id="PF01777">
    <property type="entry name" value="Ribosomal_L27e"/>
    <property type="match status" value="1"/>
</dbReference>
<dbReference type="EMBL" id="JAVXUO010002096">
    <property type="protein sequence ID" value="KAK2976260.1"/>
    <property type="molecule type" value="Genomic_DNA"/>
</dbReference>
<keyword evidence="2" id="KW-1185">Reference proteome</keyword>
<proteinExistence type="predicted"/>
<dbReference type="GO" id="GO:0006412">
    <property type="term" value="P:translation"/>
    <property type="evidence" value="ECO:0007669"/>
    <property type="project" value="InterPro"/>
</dbReference>
<reference evidence="1" key="1">
    <citation type="submission" date="2022-12" db="EMBL/GenBank/DDBJ databases">
        <title>Draft genome assemblies for two species of Escallonia (Escalloniales).</title>
        <authorList>
            <person name="Chanderbali A."/>
            <person name="Dervinis C."/>
            <person name="Anghel I."/>
            <person name="Soltis D."/>
            <person name="Soltis P."/>
            <person name="Zapata F."/>
        </authorList>
    </citation>
    <scope>NUCLEOTIDE SEQUENCE</scope>
    <source>
        <strain evidence="1">UCBG92.1500</strain>
        <tissue evidence="1">Leaf</tissue>
    </source>
</reference>
<comment type="caution">
    <text evidence="1">The sequence shown here is derived from an EMBL/GenBank/DDBJ whole genome shotgun (WGS) entry which is preliminary data.</text>
</comment>